<dbReference type="AlphaFoldDB" id="A0A7Y9LQ86"/>
<dbReference type="PANTHER" id="PTHR30118">
    <property type="entry name" value="HTH-TYPE TRANSCRIPTIONAL REGULATOR LEUO-RELATED"/>
    <property type="match status" value="1"/>
</dbReference>
<dbReference type="InterPro" id="IPR005119">
    <property type="entry name" value="LysR_subst-bd"/>
</dbReference>
<evidence type="ECO:0000256" key="4">
    <source>
        <dbReference type="ARBA" id="ARBA00023163"/>
    </source>
</evidence>
<dbReference type="Gene3D" id="1.10.10.10">
    <property type="entry name" value="Winged helix-like DNA-binding domain superfamily/Winged helix DNA-binding domain"/>
    <property type="match status" value="1"/>
</dbReference>
<dbReference type="PROSITE" id="PS50931">
    <property type="entry name" value="HTH_LYSR"/>
    <property type="match status" value="1"/>
</dbReference>
<keyword evidence="3 6" id="KW-0238">DNA-binding</keyword>
<keyword evidence="4" id="KW-0804">Transcription</keyword>
<dbReference type="InterPro" id="IPR036388">
    <property type="entry name" value="WH-like_DNA-bd_sf"/>
</dbReference>
<evidence type="ECO:0000256" key="3">
    <source>
        <dbReference type="ARBA" id="ARBA00023125"/>
    </source>
</evidence>
<proteinExistence type="inferred from homology"/>
<dbReference type="InterPro" id="IPR050389">
    <property type="entry name" value="LysR-type_TF"/>
</dbReference>
<dbReference type="SUPFAM" id="SSF53850">
    <property type="entry name" value="Periplasmic binding protein-like II"/>
    <property type="match status" value="1"/>
</dbReference>
<dbReference type="EMBL" id="JACBYR010000002">
    <property type="protein sequence ID" value="NYE85291.1"/>
    <property type="molecule type" value="Genomic_DNA"/>
</dbReference>
<comment type="similarity">
    <text evidence="1">Belongs to the LysR transcriptional regulatory family.</text>
</comment>
<dbReference type="Pfam" id="PF03466">
    <property type="entry name" value="LysR_substrate"/>
    <property type="match status" value="1"/>
</dbReference>
<keyword evidence="7" id="KW-1185">Reference proteome</keyword>
<dbReference type="GO" id="GO:0003700">
    <property type="term" value="F:DNA-binding transcription factor activity"/>
    <property type="evidence" value="ECO:0007669"/>
    <property type="project" value="InterPro"/>
</dbReference>
<dbReference type="InterPro" id="IPR036390">
    <property type="entry name" value="WH_DNA-bd_sf"/>
</dbReference>
<evidence type="ECO:0000259" key="5">
    <source>
        <dbReference type="PROSITE" id="PS50931"/>
    </source>
</evidence>
<dbReference type="CDD" id="cd08459">
    <property type="entry name" value="PBP2_DntR_NahR_LinR_like"/>
    <property type="match status" value="1"/>
</dbReference>
<dbReference type="InterPro" id="IPR000847">
    <property type="entry name" value="LysR_HTH_N"/>
</dbReference>
<dbReference type="Gene3D" id="3.40.190.10">
    <property type="entry name" value="Periplasmic binding protein-like II"/>
    <property type="match status" value="2"/>
</dbReference>
<evidence type="ECO:0000256" key="1">
    <source>
        <dbReference type="ARBA" id="ARBA00009437"/>
    </source>
</evidence>
<protein>
    <submittedName>
        <fullName evidence="6">DNA-binding transcriptional LysR family regulator</fullName>
    </submittedName>
</protein>
<dbReference type="SUPFAM" id="SSF46785">
    <property type="entry name" value="Winged helix' DNA-binding domain"/>
    <property type="match status" value="1"/>
</dbReference>
<keyword evidence="2" id="KW-0805">Transcription regulation</keyword>
<sequence length="311" mass="34572">MNFRQLDLNLLRVLATIHRTRSVTAASKALSLSQPATSNALARLRHFFDDELFVRSPTGLKATRLCERVAPAVLAQLQALEIAVAGHDAFDPATSPMRWQMSMSDLGEMMFLPPLAAALRRQAPHAHLSNISVGAADVAAALDNREIDCAIGILQPRHRGIRTDLLFRERYVAIASPSWRPAGVKLAAARRRSRVLTRGDLAQAALVVSSPTATFHSGVEEMLARMKMSDRIVMRVRHFGALPEIALTTDMLAIVPDMYARSLQQRHDLSTWELADAPAYEVRLVWHASTEKDPAHRWMRELVHALFARAD</sequence>
<dbReference type="GO" id="GO:0003677">
    <property type="term" value="F:DNA binding"/>
    <property type="evidence" value="ECO:0007669"/>
    <property type="project" value="UniProtKB-KW"/>
</dbReference>
<evidence type="ECO:0000313" key="6">
    <source>
        <dbReference type="EMBL" id="NYE85291.1"/>
    </source>
</evidence>
<evidence type="ECO:0000256" key="2">
    <source>
        <dbReference type="ARBA" id="ARBA00023015"/>
    </source>
</evidence>
<dbReference type="Proteomes" id="UP000542125">
    <property type="component" value="Unassembled WGS sequence"/>
</dbReference>
<gene>
    <name evidence="6" type="ORF">FHW18_004598</name>
</gene>
<evidence type="ECO:0000313" key="7">
    <source>
        <dbReference type="Proteomes" id="UP000542125"/>
    </source>
</evidence>
<dbReference type="RefSeq" id="WP_179589261.1">
    <property type="nucleotide sequence ID" value="NZ_JACBYR010000002.1"/>
</dbReference>
<reference evidence="6 7" key="1">
    <citation type="submission" date="2020-07" db="EMBL/GenBank/DDBJ databases">
        <title>Genomic Encyclopedia of Type Strains, Phase IV (KMG-V): Genome sequencing to study the core and pangenomes of soil and plant-associated prokaryotes.</title>
        <authorList>
            <person name="Whitman W."/>
        </authorList>
    </citation>
    <scope>NUCLEOTIDE SEQUENCE [LARGE SCALE GENOMIC DNA]</scope>
    <source>
        <strain evidence="6 7">SAS40</strain>
    </source>
</reference>
<dbReference type="PRINTS" id="PR00039">
    <property type="entry name" value="HTHLYSR"/>
</dbReference>
<dbReference type="Pfam" id="PF00126">
    <property type="entry name" value="HTH_1"/>
    <property type="match status" value="1"/>
</dbReference>
<dbReference type="PANTHER" id="PTHR30118:SF15">
    <property type="entry name" value="TRANSCRIPTIONAL REGULATORY PROTEIN"/>
    <property type="match status" value="1"/>
</dbReference>
<accession>A0A7Y9LQ86</accession>
<name>A0A7Y9LQ86_9BURK</name>
<comment type="caution">
    <text evidence="6">The sequence shown here is derived from an EMBL/GenBank/DDBJ whole genome shotgun (WGS) entry which is preliminary data.</text>
</comment>
<feature type="domain" description="HTH lysR-type" evidence="5">
    <location>
        <begin position="6"/>
        <end position="63"/>
    </location>
</feature>
<organism evidence="6 7">
    <name type="scientific">Pigmentiphaga litoralis</name>
    <dbReference type="NCBI Taxonomy" id="516702"/>
    <lineage>
        <taxon>Bacteria</taxon>
        <taxon>Pseudomonadati</taxon>
        <taxon>Pseudomonadota</taxon>
        <taxon>Betaproteobacteria</taxon>
        <taxon>Burkholderiales</taxon>
        <taxon>Alcaligenaceae</taxon>
        <taxon>Pigmentiphaga</taxon>
    </lineage>
</organism>